<reference evidence="2" key="1">
    <citation type="submission" date="2013-10" db="EMBL/GenBank/DDBJ databases">
        <title>Genome sequencing of Onchocerca volvulus.</title>
        <authorList>
            <person name="Cotton J."/>
            <person name="Tsai J."/>
            <person name="Stanley E."/>
            <person name="Tracey A."/>
            <person name="Holroyd N."/>
            <person name="Lustigman S."/>
            <person name="Berriman M."/>
        </authorList>
    </citation>
    <scope>NUCLEOTIDE SEQUENCE</scope>
</reference>
<dbReference type="EnsemblMetazoa" id="OVOC7993.1">
    <property type="protein sequence ID" value="OVOC7993.1"/>
    <property type="gene ID" value="WBGene00244802"/>
</dbReference>
<organism evidence="1 2">
    <name type="scientific">Onchocerca volvulus</name>
    <dbReference type="NCBI Taxonomy" id="6282"/>
    <lineage>
        <taxon>Eukaryota</taxon>
        <taxon>Metazoa</taxon>
        <taxon>Ecdysozoa</taxon>
        <taxon>Nematoda</taxon>
        <taxon>Chromadorea</taxon>
        <taxon>Rhabditida</taxon>
        <taxon>Spirurina</taxon>
        <taxon>Spiruromorpha</taxon>
        <taxon>Filarioidea</taxon>
        <taxon>Onchocercidae</taxon>
        <taxon>Onchocerca</taxon>
    </lineage>
</organism>
<reference evidence="1" key="2">
    <citation type="submission" date="2022-06" db="UniProtKB">
        <authorList>
            <consortium name="EnsemblMetazoa"/>
        </authorList>
    </citation>
    <scope>IDENTIFICATION</scope>
</reference>
<dbReference type="AlphaFoldDB" id="A0A8R1Y044"/>
<dbReference type="EMBL" id="CMVM020000240">
    <property type="status" value="NOT_ANNOTATED_CDS"/>
    <property type="molecule type" value="Genomic_DNA"/>
</dbReference>
<proteinExistence type="predicted"/>
<accession>A0A8R1Y044</accession>
<sequence>MLEKLSIHYNDDKLLYRKKRIVPYKYNNGVIYLMFHVLISVNHIRNHMCHVYRSFVKFYRQRAFALIGSILENCA</sequence>
<evidence type="ECO:0000313" key="2">
    <source>
        <dbReference type="Proteomes" id="UP000024404"/>
    </source>
</evidence>
<dbReference type="Proteomes" id="UP000024404">
    <property type="component" value="Unassembled WGS sequence"/>
</dbReference>
<protein>
    <submittedName>
        <fullName evidence="1">Uncharacterized protein</fullName>
    </submittedName>
</protein>
<name>A0A8R1Y044_ONCVO</name>
<keyword evidence="2" id="KW-1185">Reference proteome</keyword>
<evidence type="ECO:0000313" key="1">
    <source>
        <dbReference type="EnsemblMetazoa" id="OVOC7993.1"/>
    </source>
</evidence>